<keyword evidence="2" id="KW-1185">Reference proteome</keyword>
<protein>
    <submittedName>
        <fullName evidence="1">Uncharacterized protein</fullName>
    </submittedName>
</protein>
<organism evidence="1 2">
    <name type="scientific">Dendrobium thyrsiflorum</name>
    <name type="common">Pinecone-like raceme dendrobium</name>
    <name type="synonym">Orchid</name>
    <dbReference type="NCBI Taxonomy" id="117978"/>
    <lineage>
        <taxon>Eukaryota</taxon>
        <taxon>Viridiplantae</taxon>
        <taxon>Streptophyta</taxon>
        <taxon>Embryophyta</taxon>
        <taxon>Tracheophyta</taxon>
        <taxon>Spermatophyta</taxon>
        <taxon>Magnoliopsida</taxon>
        <taxon>Liliopsida</taxon>
        <taxon>Asparagales</taxon>
        <taxon>Orchidaceae</taxon>
        <taxon>Epidendroideae</taxon>
        <taxon>Malaxideae</taxon>
        <taxon>Dendrobiinae</taxon>
        <taxon>Dendrobium</taxon>
    </lineage>
</organism>
<dbReference type="EMBL" id="JANQDX010000009">
    <property type="protein sequence ID" value="KAL0919201.1"/>
    <property type="molecule type" value="Genomic_DNA"/>
</dbReference>
<name>A0ABD0V2N7_DENTH</name>
<dbReference type="Proteomes" id="UP001552299">
    <property type="component" value="Unassembled WGS sequence"/>
</dbReference>
<accession>A0ABD0V2N7</accession>
<gene>
    <name evidence="1" type="ORF">M5K25_011284</name>
</gene>
<proteinExistence type="predicted"/>
<dbReference type="AlphaFoldDB" id="A0ABD0V2N7"/>
<evidence type="ECO:0000313" key="2">
    <source>
        <dbReference type="Proteomes" id="UP001552299"/>
    </source>
</evidence>
<reference evidence="1 2" key="1">
    <citation type="journal article" date="2024" name="Plant Biotechnol. J.">
        <title>Dendrobium thyrsiflorum genome and its molecular insights into genes involved in important horticultural traits.</title>
        <authorList>
            <person name="Chen B."/>
            <person name="Wang J.Y."/>
            <person name="Zheng P.J."/>
            <person name="Li K.L."/>
            <person name="Liang Y.M."/>
            <person name="Chen X.F."/>
            <person name="Zhang C."/>
            <person name="Zhao X."/>
            <person name="He X."/>
            <person name="Zhang G.Q."/>
            <person name="Liu Z.J."/>
            <person name="Xu Q."/>
        </authorList>
    </citation>
    <scope>NUCLEOTIDE SEQUENCE [LARGE SCALE GENOMIC DNA]</scope>
    <source>
        <strain evidence="1">GZMU011</strain>
    </source>
</reference>
<sequence length="127" mass="13503">MVPSSRAIVSLVYLVKGGSRPNLTEGSLPAVMGCVVQGYLVDLGVNHTGSGHNHNLVVSFGAEPPGSESLGHNRLPAMSFGSKTAGTAPGSHPTTLRKTCIGDFSVHRKRRKRALEVLNIIPFWDDD</sequence>
<comment type="caution">
    <text evidence="1">The sequence shown here is derived from an EMBL/GenBank/DDBJ whole genome shotgun (WGS) entry which is preliminary data.</text>
</comment>
<evidence type="ECO:0000313" key="1">
    <source>
        <dbReference type="EMBL" id="KAL0919201.1"/>
    </source>
</evidence>